<name>A0A7X4WF95_9GAMM</name>
<evidence type="ECO:0000313" key="2">
    <source>
        <dbReference type="Proteomes" id="UP000465712"/>
    </source>
</evidence>
<dbReference type="EMBL" id="WXWW01000299">
    <property type="protein sequence ID" value="NAW67671.1"/>
    <property type="molecule type" value="Genomic_DNA"/>
</dbReference>
<dbReference type="OrthoDB" id="6253595at2"/>
<gene>
    <name evidence="1" type="ORF">CAG72_21005</name>
</gene>
<evidence type="ECO:0000313" key="1">
    <source>
        <dbReference type="EMBL" id="NAW67671.1"/>
    </source>
</evidence>
<proteinExistence type="predicted"/>
<comment type="caution">
    <text evidence="1">The sequence shown here is derived from an EMBL/GenBank/DDBJ whole genome shotgun (WGS) entry which is preliminary data.</text>
</comment>
<dbReference type="AlphaFoldDB" id="A0A7X4WF95"/>
<protein>
    <submittedName>
        <fullName evidence="1">Uncharacterized protein</fullName>
    </submittedName>
</protein>
<reference evidence="1 2" key="1">
    <citation type="submission" date="2017-05" db="EMBL/GenBank/DDBJ databases">
        <title>High clonality and local adaptation shapes Vibrionaceae linages within an endangered oasis.</title>
        <authorList>
            <person name="Vazquez-Rosas-Landa M."/>
        </authorList>
    </citation>
    <scope>NUCLEOTIDE SEQUENCE [LARGE SCALE GENOMIC DNA]</scope>
    <source>
        <strain evidence="1 2">P46_P4S1P180</strain>
    </source>
</reference>
<dbReference type="RefSeq" id="WP_161446867.1">
    <property type="nucleotide sequence ID" value="NZ_WXWU01000045.1"/>
</dbReference>
<dbReference type="Proteomes" id="UP000465712">
    <property type="component" value="Unassembled WGS sequence"/>
</dbReference>
<accession>A0A7X4WF95</accession>
<sequence>MKSIFVTVFLLFSMKSFGEPESGCLEGDLSIIHQYQQGNDTEFRGNIESIQCKTHPQHEDIVFASYIRSEHKTERHQNYLWRVLLVDRRTKRAIASYKNVIVEGGDTRIDENSIMLDTARYYLNDEVRALGVRLHTGDKPRCAGFLENDFLTLFVQNGEKLVPVLNNMPTYSWRLVEGDHCNGYEGVIQEKTVHTILHLLNTETNGYRDIRLSDKVEDYTFDPKRGSEERTKRVNQVIKFSGEAYETPSGLFLLNDVSESQSGSTLLDEANEESAAEYQPRVNIDAHGLYLDQIMMNENIIKASTYAYRVVKEKEDGHLKVVRFTFLSSTNQECLFNMNIVNDSIQLNDVICMNSLYDREQEQLNHYLYQYVYNGLNLKLFDELPPEEMFSSMFNRLDQSFSNVPVMDQHGSYKSMTKKCKIKTEVRKSGFDSFDISSVYCDIESKL</sequence>
<organism evidence="1 2">
    <name type="scientific">Photobacterium halotolerans</name>
    <dbReference type="NCBI Taxonomy" id="265726"/>
    <lineage>
        <taxon>Bacteria</taxon>
        <taxon>Pseudomonadati</taxon>
        <taxon>Pseudomonadota</taxon>
        <taxon>Gammaproteobacteria</taxon>
        <taxon>Vibrionales</taxon>
        <taxon>Vibrionaceae</taxon>
        <taxon>Photobacterium</taxon>
    </lineage>
</organism>